<evidence type="ECO:0000313" key="13">
    <source>
        <dbReference type="Proteomes" id="UP001353858"/>
    </source>
</evidence>
<dbReference type="InterPro" id="IPR052083">
    <property type="entry name" value="Aminoacylase-1_M20A"/>
</dbReference>
<dbReference type="GO" id="GO:0004046">
    <property type="term" value="F:aminoacylase activity"/>
    <property type="evidence" value="ECO:0007669"/>
    <property type="project" value="UniProtKB-EC"/>
</dbReference>
<dbReference type="InterPro" id="IPR011650">
    <property type="entry name" value="Peptidase_M20_dimer"/>
</dbReference>
<dbReference type="InterPro" id="IPR001261">
    <property type="entry name" value="ArgE/DapE_CS"/>
</dbReference>
<dbReference type="InterPro" id="IPR036264">
    <property type="entry name" value="Bact_exopeptidase_dim_dom"/>
</dbReference>
<name>A0AAN7SBL9_9COLE</name>
<evidence type="ECO:0000256" key="3">
    <source>
        <dbReference type="ARBA" id="ARBA00011913"/>
    </source>
</evidence>
<feature type="active site" description="Proton acceptor" evidence="9">
    <location>
        <position position="147"/>
    </location>
</feature>
<dbReference type="Proteomes" id="UP001353858">
    <property type="component" value="Unassembled WGS sequence"/>
</dbReference>
<evidence type="ECO:0000256" key="7">
    <source>
        <dbReference type="ARBA" id="ARBA00022833"/>
    </source>
</evidence>
<dbReference type="FunFam" id="3.40.630.10:FF:000019">
    <property type="entry name" value="Aminoacylase 1"/>
    <property type="match status" value="1"/>
</dbReference>
<evidence type="ECO:0000313" key="12">
    <source>
        <dbReference type="EMBL" id="KAK4872717.1"/>
    </source>
</evidence>
<dbReference type="PANTHER" id="PTHR45892">
    <property type="entry name" value="AMINOACYLASE-1"/>
    <property type="match status" value="1"/>
</dbReference>
<evidence type="ECO:0000256" key="2">
    <source>
        <dbReference type="ARBA" id="ARBA00006247"/>
    </source>
</evidence>
<feature type="binding site" evidence="10">
    <location>
        <position position="370"/>
    </location>
    <ligand>
        <name>Zn(2+)</name>
        <dbReference type="ChEBI" id="CHEBI:29105"/>
        <label>2</label>
    </ligand>
</feature>
<evidence type="ECO:0000256" key="4">
    <source>
        <dbReference type="ARBA" id="ARBA00022490"/>
    </source>
</evidence>
<feature type="binding site" evidence="10">
    <location>
        <position position="80"/>
    </location>
    <ligand>
        <name>Zn(2+)</name>
        <dbReference type="ChEBI" id="CHEBI:29105"/>
        <label>1</label>
    </ligand>
</feature>
<comment type="similarity">
    <text evidence="2">Belongs to the peptidase M20A family.</text>
</comment>
<evidence type="ECO:0000256" key="9">
    <source>
        <dbReference type="PIRSR" id="PIRSR036696-1"/>
    </source>
</evidence>
<feature type="active site" evidence="9">
    <location>
        <position position="82"/>
    </location>
</feature>
<dbReference type="Pfam" id="PF01546">
    <property type="entry name" value="Peptidase_M20"/>
    <property type="match status" value="1"/>
</dbReference>
<dbReference type="GO" id="GO:0006520">
    <property type="term" value="P:amino acid metabolic process"/>
    <property type="evidence" value="ECO:0007669"/>
    <property type="project" value="InterPro"/>
</dbReference>
<feature type="domain" description="Peptidase M20 dimerisation" evidence="11">
    <location>
        <begin position="188"/>
        <end position="294"/>
    </location>
</feature>
<keyword evidence="5 10" id="KW-0479">Metal-binding</keyword>
<keyword evidence="6" id="KW-0378">Hydrolase</keyword>
<protein>
    <recommendedName>
        <fullName evidence="3">N-acyl-aliphatic-L-amino acid amidohydrolase</fullName>
        <ecNumber evidence="3">3.5.1.14</ecNumber>
    </recommendedName>
    <alternativeName>
        <fullName evidence="8">N-acyl-L-amino-acid amidohydrolase</fullName>
    </alternativeName>
</protein>
<dbReference type="PIRSF" id="PIRSF036696">
    <property type="entry name" value="ACY-1"/>
    <property type="match status" value="1"/>
</dbReference>
<feature type="binding site" evidence="10">
    <location>
        <position position="113"/>
    </location>
    <ligand>
        <name>Zn(2+)</name>
        <dbReference type="ChEBI" id="CHEBI:29105"/>
        <label>1</label>
    </ligand>
</feature>
<feature type="binding site" evidence="10">
    <location>
        <position position="113"/>
    </location>
    <ligand>
        <name>Zn(2+)</name>
        <dbReference type="ChEBI" id="CHEBI:29105"/>
        <label>2</label>
    </ligand>
</feature>
<comment type="subcellular location">
    <subcellularLocation>
        <location evidence="1">Cytoplasm</location>
    </subcellularLocation>
</comment>
<dbReference type="FunFam" id="3.30.70.360:FF:000005">
    <property type="entry name" value="Putative Aminoacylase-1"/>
    <property type="match status" value="1"/>
</dbReference>
<dbReference type="PANTHER" id="PTHR45892:SF1">
    <property type="entry name" value="AMINOACYLASE-1"/>
    <property type="match status" value="1"/>
</dbReference>
<dbReference type="InterPro" id="IPR002933">
    <property type="entry name" value="Peptidase_M20"/>
</dbReference>
<dbReference type="Gene3D" id="3.40.630.10">
    <property type="entry name" value="Zn peptidases"/>
    <property type="match status" value="1"/>
</dbReference>
<comment type="cofactor">
    <cofactor evidence="10">
        <name>Zn(2+)</name>
        <dbReference type="ChEBI" id="CHEBI:29105"/>
    </cofactor>
    <text evidence="10">Binds 2 Zn(2+) ions per subunit.</text>
</comment>
<proteinExistence type="inferred from homology"/>
<dbReference type="GO" id="GO:0005737">
    <property type="term" value="C:cytoplasm"/>
    <property type="evidence" value="ECO:0007669"/>
    <property type="project" value="UniProtKB-SubCell"/>
</dbReference>
<evidence type="ECO:0000256" key="10">
    <source>
        <dbReference type="PIRSR" id="PIRSR036696-2"/>
    </source>
</evidence>
<dbReference type="SUPFAM" id="SSF55031">
    <property type="entry name" value="Bacterial exopeptidase dimerisation domain"/>
    <property type="match status" value="1"/>
</dbReference>
<reference evidence="13" key="1">
    <citation type="submission" date="2023-01" db="EMBL/GenBank/DDBJ databases">
        <title>Key to firefly adult light organ development and bioluminescence: homeobox transcription factors regulate luciferase expression and transportation to peroxisome.</title>
        <authorList>
            <person name="Fu X."/>
        </authorList>
    </citation>
    <scope>NUCLEOTIDE SEQUENCE [LARGE SCALE GENOMIC DNA]</scope>
</reference>
<dbReference type="InterPro" id="IPR010159">
    <property type="entry name" value="N-acyl_aa_amidohydrolase"/>
</dbReference>
<keyword evidence="4" id="KW-0963">Cytoplasm</keyword>
<dbReference type="EMBL" id="JARPUR010000007">
    <property type="protein sequence ID" value="KAK4872717.1"/>
    <property type="molecule type" value="Genomic_DNA"/>
</dbReference>
<dbReference type="SUPFAM" id="SSF53187">
    <property type="entry name" value="Zn-dependent exopeptidases"/>
    <property type="match status" value="1"/>
</dbReference>
<dbReference type="NCBIfam" id="TIGR01880">
    <property type="entry name" value="Ac-peptdase-euk"/>
    <property type="match status" value="1"/>
</dbReference>
<dbReference type="Pfam" id="PF07687">
    <property type="entry name" value="M20_dimer"/>
    <property type="match status" value="1"/>
</dbReference>
<dbReference type="EC" id="3.5.1.14" evidence="3"/>
<dbReference type="Gene3D" id="1.10.150.900">
    <property type="match status" value="1"/>
</dbReference>
<gene>
    <name evidence="12" type="ORF">RN001_014746</name>
</gene>
<evidence type="ECO:0000256" key="1">
    <source>
        <dbReference type="ARBA" id="ARBA00004496"/>
    </source>
</evidence>
<organism evidence="12 13">
    <name type="scientific">Aquatica leii</name>
    <dbReference type="NCBI Taxonomy" id="1421715"/>
    <lineage>
        <taxon>Eukaryota</taxon>
        <taxon>Metazoa</taxon>
        <taxon>Ecdysozoa</taxon>
        <taxon>Arthropoda</taxon>
        <taxon>Hexapoda</taxon>
        <taxon>Insecta</taxon>
        <taxon>Pterygota</taxon>
        <taxon>Neoptera</taxon>
        <taxon>Endopterygota</taxon>
        <taxon>Coleoptera</taxon>
        <taxon>Polyphaga</taxon>
        <taxon>Elateriformia</taxon>
        <taxon>Elateroidea</taxon>
        <taxon>Lampyridae</taxon>
        <taxon>Luciolinae</taxon>
        <taxon>Aquatica</taxon>
    </lineage>
</organism>
<dbReference type="GO" id="GO:0046872">
    <property type="term" value="F:metal ion binding"/>
    <property type="evidence" value="ECO:0007669"/>
    <property type="project" value="UniProtKB-KW"/>
</dbReference>
<evidence type="ECO:0000256" key="5">
    <source>
        <dbReference type="ARBA" id="ARBA00022723"/>
    </source>
</evidence>
<dbReference type="PROSITE" id="PS00759">
    <property type="entry name" value="ARGE_DAPE_CPG2_2"/>
    <property type="match status" value="1"/>
</dbReference>
<evidence type="ECO:0000256" key="8">
    <source>
        <dbReference type="ARBA" id="ARBA00029656"/>
    </source>
</evidence>
<dbReference type="AlphaFoldDB" id="A0AAN7SBL9"/>
<comment type="caution">
    <text evidence="12">The sequence shown here is derived from an EMBL/GenBank/DDBJ whole genome shotgun (WGS) entry which is preliminary data.</text>
</comment>
<keyword evidence="7 10" id="KW-0862">Zinc</keyword>
<keyword evidence="13" id="KW-1185">Reference proteome</keyword>
<feature type="binding site" evidence="10">
    <location>
        <position position="175"/>
    </location>
    <ligand>
        <name>Zn(2+)</name>
        <dbReference type="ChEBI" id="CHEBI:29105"/>
        <label>1</label>
    </ligand>
</feature>
<sequence>MDDASKKLDSAAIENLRTYLRIPSVYPNIDYEPCLKFLKIQADEIGLIYNVYRPVKNNPHVVLTWTGKEPTLGSIILNSHMDVVPVFEDKWSHKPFDADIDEKGDIYARGIQDTKALGIQYLEAIRRLKQSGYQPKRTVHVTFVSDEETGGLEGMKLFVKTPEFKQLNASFALDEGVLSENNIVTAYYGEKRSWKFEVHCAGQPGHGSLLLDNTAGEKVQYLLNKFYEFRAAEKKKIQELQYTDHITTLNLTMIRGGVQANVIPPEFTIVIDTRVPVEKFSDFEVQVNQWCKEAGTGVTIETIVKDDNAPNTSVDETNIFWTAFKSAIDGMNMTLKTHIHPANTDGRYLRGAGIPTIGYSASTNTKIRAHDNDEYLNADEFVSGIYRFVKIIPALANA</sequence>
<evidence type="ECO:0000256" key="6">
    <source>
        <dbReference type="ARBA" id="ARBA00022801"/>
    </source>
</evidence>
<feature type="binding site" evidence="10">
    <location>
        <position position="148"/>
    </location>
    <ligand>
        <name>Zn(2+)</name>
        <dbReference type="ChEBI" id="CHEBI:29105"/>
        <label>2</label>
    </ligand>
</feature>
<evidence type="ECO:0000259" key="11">
    <source>
        <dbReference type="Pfam" id="PF07687"/>
    </source>
</evidence>
<dbReference type="Gene3D" id="3.30.70.360">
    <property type="match status" value="1"/>
</dbReference>
<accession>A0AAN7SBL9</accession>